<organism evidence="8 9">
    <name type="scientific">Ilex paraguariensis</name>
    <name type="common">yerba mate</name>
    <dbReference type="NCBI Taxonomy" id="185542"/>
    <lineage>
        <taxon>Eukaryota</taxon>
        <taxon>Viridiplantae</taxon>
        <taxon>Streptophyta</taxon>
        <taxon>Embryophyta</taxon>
        <taxon>Tracheophyta</taxon>
        <taxon>Spermatophyta</taxon>
        <taxon>Magnoliopsida</taxon>
        <taxon>eudicotyledons</taxon>
        <taxon>Gunneridae</taxon>
        <taxon>Pentapetalae</taxon>
        <taxon>asterids</taxon>
        <taxon>campanulids</taxon>
        <taxon>Aquifoliales</taxon>
        <taxon>Aquifoliaceae</taxon>
        <taxon>Ilex</taxon>
    </lineage>
</organism>
<keyword evidence="5" id="KW-0539">Nucleus</keyword>
<protein>
    <recommendedName>
        <fullName evidence="7">BP28 C-terminal domain-containing protein</fullName>
    </recommendedName>
</protein>
<name>A0ABC8QXS1_9AQUA</name>
<keyword evidence="9" id="KW-1185">Reference proteome</keyword>
<dbReference type="InterPro" id="IPR040191">
    <property type="entry name" value="UTP10"/>
</dbReference>
<dbReference type="GO" id="GO:0006364">
    <property type="term" value="P:rRNA processing"/>
    <property type="evidence" value="ECO:0007669"/>
    <property type="project" value="UniProtKB-KW"/>
</dbReference>
<comment type="subcellular location">
    <subcellularLocation>
        <location evidence="1">Nucleus</location>
        <location evidence="1">Nucleolus</location>
    </subcellularLocation>
</comment>
<dbReference type="InterPro" id="IPR016024">
    <property type="entry name" value="ARM-type_fold"/>
</dbReference>
<dbReference type="GO" id="GO:0005730">
    <property type="term" value="C:nucleolus"/>
    <property type="evidence" value="ECO:0007669"/>
    <property type="project" value="UniProtKB-SubCell"/>
</dbReference>
<dbReference type="Gene3D" id="1.25.10.10">
    <property type="entry name" value="Leucine-rich Repeat Variant"/>
    <property type="match status" value="1"/>
</dbReference>
<dbReference type="Pfam" id="PF08146">
    <property type="entry name" value="BP28CT"/>
    <property type="match status" value="1"/>
</dbReference>
<evidence type="ECO:0000256" key="1">
    <source>
        <dbReference type="ARBA" id="ARBA00004604"/>
    </source>
</evidence>
<keyword evidence="6" id="KW-0687">Ribonucleoprotein</keyword>
<dbReference type="EMBL" id="CAUOFW020000692">
    <property type="protein sequence ID" value="CAK9135118.1"/>
    <property type="molecule type" value="Genomic_DNA"/>
</dbReference>
<evidence type="ECO:0000256" key="5">
    <source>
        <dbReference type="ARBA" id="ARBA00023242"/>
    </source>
</evidence>
<dbReference type="GO" id="GO:1990904">
    <property type="term" value="C:ribonucleoprotein complex"/>
    <property type="evidence" value="ECO:0007669"/>
    <property type="project" value="UniProtKB-KW"/>
</dbReference>
<dbReference type="PANTHER" id="PTHR13457:SF1">
    <property type="entry name" value="HEAT REPEAT-CONTAINING PROTEIN 1"/>
    <property type="match status" value="1"/>
</dbReference>
<accession>A0ABC8QXS1</accession>
<dbReference type="InterPro" id="IPR011989">
    <property type="entry name" value="ARM-like"/>
</dbReference>
<comment type="caution">
    <text evidence="8">The sequence shown here is derived from an EMBL/GenBank/DDBJ whole genome shotgun (WGS) entry which is preliminary data.</text>
</comment>
<evidence type="ECO:0000313" key="9">
    <source>
        <dbReference type="Proteomes" id="UP001642360"/>
    </source>
</evidence>
<dbReference type="AlphaFoldDB" id="A0ABC8QXS1"/>
<evidence type="ECO:0000256" key="6">
    <source>
        <dbReference type="ARBA" id="ARBA00023274"/>
    </source>
</evidence>
<gene>
    <name evidence="8" type="ORF">ILEXP_LOCUS2051</name>
</gene>
<evidence type="ECO:0000256" key="4">
    <source>
        <dbReference type="ARBA" id="ARBA00022552"/>
    </source>
</evidence>
<sequence length="580" mass="64090">MSHSFIGAIVSETNSFILCKQALGLLCNTLKDSSTVDMKHERRGLRISSTSSWIYLNENDLASLNRLCLEIVKLIDDSDTESNASLKLAAVSTLEVLTSRFPSNDSVFSMCLASVVENISLTNFALSSSCLRTTGALISVLGPRALSKLPFIMEHLLSFSRDVSSSVAAETRSGDDNTFIALSNSRESLFMAILVTLEAVVSNLGGFLNPYLGDILELVLLHPEYASRSDLKLKLKAGIVRKLIIEKIPVRLSLPPLLKIYSKAVKTGDSSLSITFEMLGNLVVTMDKSSIGAYHANIFELCLLALDLRRQHSVLIKTIDDVEKNVVNAIVNLTMKLTETMFKPLFIRSVEWSESNVEESEGAGSSNIDRAISFYGLVNKLAESHRSLFVPYFKYLLDGCVLHLTVAEDTEIGLTRKKKKAKLQVANSKKKDGNGALTIGMWHLRALVLLKPIVSLLATDPPTSLEEHPNIPSVQDFDDLLVACIGQMAVTAGTDLLWKPLNHEVLMQTRSEKVRSRVLGLRIVKYLVENLKEEYLVLLAETIPFLGELLEDIELPVKALAQEILKEMESMSGESLRQYL</sequence>
<keyword evidence="3" id="KW-0690">Ribosome biogenesis</keyword>
<dbReference type="SUPFAM" id="SSF48371">
    <property type="entry name" value="ARM repeat"/>
    <property type="match status" value="1"/>
</dbReference>
<evidence type="ECO:0000313" key="8">
    <source>
        <dbReference type="EMBL" id="CAK9135118.1"/>
    </source>
</evidence>
<keyword evidence="4" id="KW-0698">rRNA processing</keyword>
<proteinExistence type="inferred from homology"/>
<evidence type="ECO:0000259" key="7">
    <source>
        <dbReference type="SMART" id="SM01036"/>
    </source>
</evidence>
<dbReference type="InterPro" id="IPR012954">
    <property type="entry name" value="BP28_C_dom"/>
</dbReference>
<dbReference type="PANTHER" id="PTHR13457">
    <property type="entry name" value="BAP28"/>
    <property type="match status" value="1"/>
</dbReference>
<evidence type="ECO:0000256" key="2">
    <source>
        <dbReference type="ARBA" id="ARBA00010559"/>
    </source>
</evidence>
<evidence type="ECO:0000256" key="3">
    <source>
        <dbReference type="ARBA" id="ARBA00022517"/>
    </source>
</evidence>
<feature type="domain" description="BP28 C-terminal" evidence="7">
    <location>
        <begin position="288"/>
        <end position="461"/>
    </location>
</feature>
<dbReference type="SMART" id="SM01036">
    <property type="entry name" value="BP28CT"/>
    <property type="match status" value="1"/>
</dbReference>
<dbReference type="Proteomes" id="UP001642360">
    <property type="component" value="Unassembled WGS sequence"/>
</dbReference>
<comment type="similarity">
    <text evidence="2">Belongs to the HEATR1/UTP10 family.</text>
</comment>
<reference evidence="8 9" key="1">
    <citation type="submission" date="2024-02" db="EMBL/GenBank/DDBJ databases">
        <authorList>
            <person name="Vignale AGUSTIN F."/>
            <person name="Sosa J E."/>
            <person name="Modenutti C."/>
        </authorList>
    </citation>
    <scope>NUCLEOTIDE SEQUENCE [LARGE SCALE GENOMIC DNA]</scope>
</reference>